<dbReference type="AlphaFoldDB" id="M2XNW8"/>
<accession>M2XNW8</accession>
<sequence>MGNTFSCFPLNTINAKHKASSKDSINGFQKAAEETNGCGPSLPFVGPRRKKFVEQVSSCSEDKAKGERRLDKATLAQSATNVHKRAVNSKQLPKPLKIEENSRYIGQVPILLSEFTVPVPTFSSNSKRTEDIATFGLYQNPKRQRLSSFDIPQKVDTSLAVPIANLAYQGELLEGYQIPRHRSFSLDNAEAVLYRSENFSKVDKGRWRKYLKYSGAVKKCLYTFECRRNTLDCPSSLDRDDLETSKLPRTCKFTQAIFNNDPYLGVPDSSNSCTRFLSVERPTKLLHCSTSAAEPSVETGIADEADQDSDHLLDESETISDNVKCGILSRKPQSMNEVIRTCQHVNQNSSVND</sequence>
<keyword evidence="2" id="KW-1185">Reference proteome</keyword>
<protein>
    <submittedName>
        <fullName evidence="1">Uncharacterized protein</fullName>
    </submittedName>
</protein>
<dbReference type="GeneID" id="17090460"/>
<dbReference type="EMBL" id="KB454489">
    <property type="protein sequence ID" value="EME31842.1"/>
    <property type="molecule type" value="Genomic_DNA"/>
</dbReference>
<reference evidence="2" key="1">
    <citation type="journal article" date="2013" name="Science">
        <title>Gene transfer from bacteria and archaea facilitated evolution of an extremophilic eukaryote.</title>
        <authorList>
            <person name="Schonknecht G."/>
            <person name="Chen W.H."/>
            <person name="Ternes C.M."/>
            <person name="Barbier G.G."/>
            <person name="Shrestha R.P."/>
            <person name="Stanke M."/>
            <person name="Brautigam A."/>
            <person name="Baker B.J."/>
            <person name="Banfield J.F."/>
            <person name="Garavito R.M."/>
            <person name="Carr K."/>
            <person name="Wilkerson C."/>
            <person name="Rensing S.A."/>
            <person name="Gagneul D."/>
            <person name="Dickenson N.E."/>
            <person name="Oesterhelt C."/>
            <person name="Lercher M.J."/>
            <person name="Weber A.P."/>
        </authorList>
    </citation>
    <scope>NUCLEOTIDE SEQUENCE [LARGE SCALE GENOMIC DNA]</scope>
    <source>
        <strain evidence="2">074W</strain>
    </source>
</reference>
<proteinExistence type="predicted"/>
<name>M2XNW8_GALSU</name>
<evidence type="ECO:0000313" key="2">
    <source>
        <dbReference type="Proteomes" id="UP000030680"/>
    </source>
</evidence>
<dbReference type="Proteomes" id="UP000030680">
    <property type="component" value="Unassembled WGS sequence"/>
</dbReference>
<dbReference type="RefSeq" id="XP_005708362.1">
    <property type="nucleotide sequence ID" value="XM_005708305.1"/>
</dbReference>
<dbReference type="OrthoDB" id="10369920at2759"/>
<gene>
    <name evidence="1" type="ORF">Gasu_09160</name>
</gene>
<organism evidence="1 2">
    <name type="scientific">Galdieria sulphuraria</name>
    <name type="common">Red alga</name>
    <dbReference type="NCBI Taxonomy" id="130081"/>
    <lineage>
        <taxon>Eukaryota</taxon>
        <taxon>Rhodophyta</taxon>
        <taxon>Bangiophyceae</taxon>
        <taxon>Galdieriales</taxon>
        <taxon>Galdieriaceae</taxon>
        <taxon>Galdieria</taxon>
    </lineage>
</organism>
<evidence type="ECO:0000313" key="1">
    <source>
        <dbReference type="EMBL" id="EME31842.1"/>
    </source>
</evidence>
<dbReference type="KEGG" id="gsl:Gasu_09160"/>
<dbReference type="Gramene" id="EME31842">
    <property type="protein sequence ID" value="EME31842"/>
    <property type="gene ID" value="Gasu_09160"/>
</dbReference>